<dbReference type="Proteomes" id="UP000051124">
    <property type="component" value="Unassembled WGS sequence"/>
</dbReference>
<dbReference type="EMBL" id="LIZT01000057">
    <property type="protein sequence ID" value="KPJ49467.1"/>
    <property type="molecule type" value="Genomic_DNA"/>
</dbReference>
<organism evidence="4 5">
    <name type="scientific">candidate division TA06 bacterium DG_26</name>
    <dbReference type="NCBI Taxonomy" id="1703771"/>
    <lineage>
        <taxon>Bacteria</taxon>
        <taxon>Bacteria division TA06</taxon>
    </lineage>
</organism>
<evidence type="ECO:0000256" key="1">
    <source>
        <dbReference type="ARBA" id="ARBA00022553"/>
    </source>
</evidence>
<dbReference type="PROSITE" id="PS50110">
    <property type="entry name" value="RESPONSE_REGULATORY"/>
    <property type="match status" value="1"/>
</dbReference>
<dbReference type="InterPro" id="IPR001789">
    <property type="entry name" value="Sig_transdc_resp-reg_receiver"/>
</dbReference>
<dbReference type="Pfam" id="PF00072">
    <property type="entry name" value="Response_reg"/>
    <property type="match status" value="1"/>
</dbReference>
<dbReference type="SMART" id="SM00448">
    <property type="entry name" value="REC"/>
    <property type="match status" value="1"/>
</dbReference>
<sequence length="132" mass="14672">MACELNVLLVDDEPSWLESLSAVLGRCGVSVKMVQSAVEALRAFREEIFELIITDFEMPGMNGLELARELRSLCCTAPIILMTGDKDIRSSRSVTGAGITACIDKSENLDEMLRSIERLSRKPIALRRRVKT</sequence>
<accession>A0A0S7WH58</accession>
<proteinExistence type="predicted"/>
<dbReference type="PANTHER" id="PTHR44591">
    <property type="entry name" value="STRESS RESPONSE REGULATOR PROTEIN 1"/>
    <property type="match status" value="1"/>
</dbReference>
<dbReference type="CDD" id="cd00156">
    <property type="entry name" value="REC"/>
    <property type="match status" value="1"/>
</dbReference>
<evidence type="ECO:0000259" key="3">
    <source>
        <dbReference type="PROSITE" id="PS50110"/>
    </source>
</evidence>
<keyword evidence="1 2" id="KW-0597">Phosphoprotein</keyword>
<feature type="modified residue" description="4-aspartylphosphate" evidence="2">
    <location>
        <position position="55"/>
    </location>
</feature>
<protein>
    <recommendedName>
        <fullName evidence="3">Response regulatory domain-containing protein</fullName>
    </recommendedName>
</protein>
<dbReference type="SUPFAM" id="SSF52172">
    <property type="entry name" value="CheY-like"/>
    <property type="match status" value="1"/>
</dbReference>
<reference evidence="4 5" key="1">
    <citation type="journal article" date="2015" name="Microbiome">
        <title>Genomic resolution of linkages in carbon, nitrogen, and sulfur cycling among widespread estuary sediment bacteria.</title>
        <authorList>
            <person name="Baker B.J."/>
            <person name="Lazar C.S."/>
            <person name="Teske A.P."/>
            <person name="Dick G.J."/>
        </authorList>
    </citation>
    <scope>NUCLEOTIDE SEQUENCE [LARGE SCALE GENOMIC DNA]</scope>
    <source>
        <strain evidence="4">DG_26</strain>
    </source>
</reference>
<evidence type="ECO:0000313" key="5">
    <source>
        <dbReference type="Proteomes" id="UP000051124"/>
    </source>
</evidence>
<feature type="domain" description="Response regulatory" evidence="3">
    <location>
        <begin position="6"/>
        <end position="120"/>
    </location>
</feature>
<evidence type="ECO:0000313" key="4">
    <source>
        <dbReference type="EMBL" id="KPJ49467.1"/>
    </source>
</evidence>
<name>A0A0S7WH58_UNCT6</name>
<evidence type="ECO:0000256" key="2">
    <source>
        <dbReference type="PROSITE-ProRule" id="PRU00169"/>
    </source>
</evidence>
<dbReference type="Gene3D" id="3.40.50.2300">
    <property type="match status" value="1"/>
</dbReference>
<dbReference type="InterPro" id="IPR011006">
    <property type="entry name" value="CheY-like_superfamily"/>
</dbReference>
<dbReference type="AlphaFoldDB" id="A0A0S7WH58"/>
<comment type="caution">
    <text evidence="4">The sequence shown here is derived from an EMBL/GenBank/DDBJ whole genome shotgun (WGS) entry which is preliminary data.</text>
</comment>
<dbReference type="PANTHER" id="PTHR44591:SF3">
    <property type="entry name" value="RESPONSE REGULATORY DOMAIN-CONTAINING PROTEIN"/>
    <property type="match status" value="1"/>
</dbReference>
<dbReference type="InterPro" id="IPR050595">
    <property type="entry name" value="Bact_response_regulator"/>
</dbReference>
<dbReference type="GO" id="GO:0000160">
    <property type="term" value="P:phosphorelay signal transduction system"/>
    <property type="evidence" value="ECO:0007669"/>
    <property type="project" value="InterPro"/>
</dbReference>
<gene>
    <name evidence="4" type="ORF">AMJ40_05425</name>
</gene>